<dbReference type="AlphaFoldDB" id="A0A915DG39"/>
<evidence type="ECO:0000256" key="1">
    <source>
        <dbReference type="SAM" id="MobiDB-lite"/>
    </source>
</evidence>
<organism evidence="2 3">
    <name type="scientific">Ditylenchus dipsaci</name>
    <dbReference type="NCBI Taxonomy" id="166011"/>
    <lineage>
        <taxon>Eukaryota</taxon>
        <taxon>Metazoa</taxon>
        <taxon>Ecdysozoa</taxon>
        <taxon>Nematoda</taxon>
        <taxon>Chromadorea</taxon>
        <taxon>Rhabditida</taxon>
        <taxon>Tylenchina</taxon>
        <taxon>Tylenchomorpha</taxon>
        <taxon>Sphaerularioidea</taxon>
        <taxon>Anguinidae</taxon>
        <taxon>Anguininae</taxon>
        <taxon>Ditylenchus</taxon>
    </lineage>
</organism>
<feature type="region of interest" description="Disordered" evidence="1">
    <location>
        <begin position="33"/>
        <end position="53"/>
    </location>
</feature>
<keyword evidence="2" id="KW-1185">Reference proteome</keyword>
<reference evidence="3" key="1">
    <citation type="submission" date="2022-11" db="UniProtKB">
        <authorList>
            <consortium name="WormBaseParasite"/>
        </authorList>
    </citation>
    <scope>IDENTIFICATION</scope>
</reference>
<dbReference type="Proteomes" id="UP000887574">
    <property type="component" value="Unplaced"/>
</dbReference>
<protein>
    <submittedName>
        <fullName evidence="3">Homeodomain protein Msx</fullName>
    </submittedName>
</protein>
<name>A0A915DG39_9BILA</name>
<evidence type="ECO:0000313" key="3">
    <source>
        <dbReference type="WBParaSite" id="jg19172"/>
    </source>
</evidence>
<sequence>MCEVEVEVGGEVRVATMTSHLVPRRCEVDQTEEITSSKADRLTSTTASKSRSRCAGDKKLSPLVVPAMVKSAEESANQPSVVSSPAVFKECFDQSSVFQPASAESVVLCSNLKPADASIPDGLNESFFLTLPGYYHWSTPTLVPAVRCVLSPGRRVGRCPDTYPPYLATQLPYLTTYTT</sequence>
<proteinExistence type="predicted"/>
<evidence type="ECO:0000313" key="2">
    <source>
        <dbReference type="Proteomes" id="UP000887574"/>
    </source>
</evidence>
<feature type="compositionally biased region" description="Polar residues" evidence="1">
    <location>
        <begin position="33"/>
        <end position="49"/>
    </location>
</feature>
<accession>A0A915DG39</accession>
<dbReference type="WBParaSite" id="jg19172">
    <property type="protein sequence ID" value="jg19172"/>
    <property type="gene ID" value="jg19172"/>
</dbReference>